<evidence type="ECO:0000313" key="2">
    <source>
        <dbReference type="Proteomes" id="UP000718630"/>
    </source>
</evidence>
<reference evidence="1" key="1">
    <citation type="submission" date="2020-04" db="EMBL/GenBank/DDBJ databases">
        <title>Deep metagenomics examines the oral microbiome during advanced dental caries in children, revealing novel taxa and co-occurrences with host molecules.</title>
        <authorList>
            <person name="Baker J.L."/>
            <person name="Morton J.T."/>
            <person name="Dinis M."/>
            <person name="Alvarez R."/>
            <person name="Tran N.C."/>
            <person name="Knight R."/>
            <person name="Edlund A."/>
        </authorList>
    </citation>
    <scope>NUCLEOTIDE SEQUENCE</scope>
    <source>
        <strain evidence="1">JCVI_32_bin.64</strain>
    </source>
</reference>
<evidence type="ECO:0000313" key="1">
    <source>
        <dbReference type="EMBL" id="MBF0940244.1"/>
    </source>
</evidence>
<gene>
    <name evidence="1" type="ORF">HXK03_05150</name>
</gene>
<feature type="non-terminal residue" evidence="1">
    <location>
        <position position="55"/>
    </location>
</feature>
<dbReference type="Proteomes" id="UP000718630">
    <property type="component" value="Unassembled WGS sequence"/>
</dbReference>
<comment type="caution">
    <text evidence="1">The sequence shown here is derived from an EMBL/GenBank/DDBJ whole genome shotgun (WGS) entry which is preliminary data.</text>
</comment>
<proteinExistence type="predicted"/>
<name>A0A929N3U2_9ACTO</name>
<dbReference type="AlphaFoldDB" id="A0A929N3U2"/>
<sequence length="55" mass="6031">MSATDDVLRSLEGARTDKLAAFNARLTPTVDAERFLGVPMAQMRRAAQALRRAGR</sequence>
<dbReference type="EMBL" id="JABZFZ010000244">
    <property type="protein sequence ID" value="MBF0940244.1"/>
    <property type="molecule type" value="Genomic_DNA"/>
</dbReference>
<protein>
    <submittedName>
        <fullName evidence="1">Uncharacterized protein</fullName>
    </submittedName>
</protein>
<organism evidence="1 2">
    <name type="scientific">Schaalia georgiae</name>
    <dbReference type="NCBI Taxonomy" id="52768"/>
    <lineage>
        <taxon>Bacteria</taxon>
        <taxon>Bacillati</taxon>
        <taxon>Actinomycetota</taxon>
        <taxon>Actinomycetes</taxon>
        <taxon>Actinomycetales</taxon>
        <taxon>Actinomycetaceae</taxon>
        <taxon>Schaalia</taxon>
    </lineage>
</organism>
<accession>A0A929N3U2</accession>